<dbReference type="InterPro" id="IPR026040">
    <property type="entry name" value="HyI-like"/>
</dbReference>
<dbReference type="Pfam" id="PF01261">
    <property type="entry name" value="AP_endonuc_2"/>
    <property type="match status" value="1"/>
</dbReference>
<dbReference type="InterPro" id="IPR050417">
    <property type="entry name" value="Sugar_Epim/Isomerase"/>
</dbReference>
<dbReference type="EMBL" id="JBEPSH010000004">
    <property type="protein sequence ID" value="MET4577152.1"/>
    <property type="molecule type" value="Genomic_DNA"/>
</dbReference>
<proteinExistence type="inferred from homology"/>
<dbReference type="Gene3D" id="3.20.20.150">
    <property type="entry name" value="Divalent-metal-dependent TIM barrel enzymes"/>
    <property type="match status" value="1"/>
</dbReference>
<accession>A0ABV2Q9C4</accession>
<comment type="caution">
    <text evidence="4">The sequence shown here is derived from an EMBL/GenBank/DDBJ whole genome shotgun (WGS) entry which is preliminary data.</text>
</comment>
<keyword evidence="1 2" id="KW-0413">Isomerase</keyword>
<sequence length="280" mass="31165">MPRFAANLSFLYPELPFLDRFEAAARDGFEGVEYLFPYGYEPGTLSARLKQFGLQQVLFNAPAGGWDAAGVDPAWNGGMRGTACLPGHEEEFRAGVHLALRYAETLQCPRVHCMAGLLPEGLAREEARAIYVSNLRWAAAEAVKLGMEVLIEPINLRDMPGFFLNRQDDAHAIVQEVGAPNLKMQMDLYHCQITEGDVASKLRRYLSSGHVGHLQIAGVPERHEPDVGELNYPYLFQWIDEVSAQTAWSGWVGCEYRPAEGAAPGGTSRGLEWLRRWRSS</sequence>
<evidence type="ECO:0000313" key="5">
    <source>
        <dbReference type="Proteomes" id="UP001549320"/>
    </source>
</evidence>
<name>A0ABV2Q9C4_9BURK</name>
<gene>
    <name evidence="4" type="ORF">ABIE13_002263</name>
</gene>
<dbReference type="InterPro" id="IPR036237">
    <property type="entry name" value="Xyl_isomerase-like_sf"/>
</dbReference>
<feature type="domain" description="Xylose isomerase-like TIM barrel" evidence="3">
    <location>
        <begin position="21"/>
        <end position="276"/>
    </location>
</feature>
<dbReference type="PIRSF" id="PIRSF006241">
    <property type="entry name" value="HyI"/>
    <property type="match status" value="1"/>
</dbReference>
<dbReference type="EC" id="5.3.1.35" evidence="4"/>
<dbReference type="Proteomes" id="UP001549320">
    <property type="component" value="Unassembled WGS sequence"/>
</dbReference>
<evidence type="ECO:0000256" key="2">
    <source>
        <dbReference type="PIRNR" id="PIRNR006241"/>
    </source>
</evidence>
<dbReference type="RefSeq" id="WP_354443301.1">
    <property type="nucleotide sequence ID" value="NZ_JBEPSH010000004.1"/>
</dbReference>
<dbReference type="GO" id="GO:0016853">
    <property type="term" value="F:isomerase activity"/>
    <property type="evidence" value="ECO:0007669"/>
    <property type="project" value="UniProtKB-KW"/>
</dbReference>
<organism evidence="4 5">
    <name type="scientific">Ottowia thiooxydans</name>
    <dbReference type="NCBI Taxonomy" id="219182"/>
    <lineage>
        <taxon>Bacteria</taxon>
        <taxon>Pseudomonadati</taxon>
        <taxon>Pseudomonadota</taxon>
        <taxon>Betaproteobacteria</taxon>
        <taxon>Burkholderiales</taxon>
        <taxon>Comamonadaceae</taxon>
        <taxon>Ottowia</taxon>
    </lineage>
</organism>
<dbReference type="PANTHER" id="PTHR43489:SF13">
    <property type="entry name" value="HYDROXYPYRUVATE ISOMERASE"/>
    <property type="match status" value="1"/>
</dbReference>
<evidence type="ECO:0000259" key="3">
    <source>
        <dbReference type="Pfam" id="PF01261"/>
    </source>
</evidence>
<dbReference type="InterPro" id="IPR053398">
    <property type="entry name" value="HPT_OtnI_isomerases"/>
</dbReference>
<evidence type="ECO:0000313" key="4">
    <source>
        <dbReference type="EMBL" id="MET4577152.1"/>
    </source>
</evidence>
<evidence type="ECO:0000256" key="1">
    <source>
        <dbReference type="ARBA" id="ARBA00023235"/>
    </source>
</evidence>
<comment type="similarity">
    <text evidence="2">Belongs to the hyi family.</text>
</comment>
<reference evidence="4 5" key="1">
    <citation type="submission" date="2024-06" db="EMBL/GenBank/DDBJ databases">
        <title>Sorghum-associated microbial communities from plants grown in Nebraska, USA.</title>
        <authorList>
            <person name="Schachtman D."/>
        </authorList>
    </citation>
    <scope>NUCLEOTIDE SEQUENCE [LARGE SCALE GENOMIC DNA]</scope>
    <source>
        <strain evidence="4 5">2709</strain>
    </source>
</reference>
<protein>
    <submittedName>
        <fullName evidence="4">Hydroxypyruvate isomerase</fullName>
        <ecNumber evidence="4">5.3.1.35</ecNumber>
    </submittedName>
</protein>
<dbReference type="InterPro" id="IPR013022">
    <property type="entry name" value="Xyl_isomerase-like_TIM-brl"/>
</dbReference>
<keyword evidence="5" id="KW-1185">Reference proteome</keyword>
<dbReference type="SUPFAM" id="SSF51658">
    <property type="entry name" value="Xylose isomerase-like"/>
    <property type="match status" value="1"/>
</dbReference>
<dbReference type="NCBIfam" id="NF043033">
    <property type="entry name" value="OxoTetrIsom"/>
    <property type="match status" value="1"/>
</dbReference>
<dbReference type="PANTHER" id="PTHR43489">
    <property type="entry name" value="ISOMERASE"/>
    <property type="match status" value="1"/>
</dbReference>